<accession>A0A174DAH4</accession>
<dbReference type="Pfam" id="PF13489">
    <property type="entry name" value="Methyltransf_23"/>
    <property type="match status" value="1"/>
</dbReference>
<dbReference type="AlphaFoldDB" id="A0A174DAH4"/>
<keyword evidence="2" id="KW-0489">Methyltransferase</keyword>
<dbReference type="Proteomes" id="UP000095651">
    <property type="component" value="Unassembled WGS sequence"/>
</dbReference>
<evidence type="ECO:0000313" key="2">
    <source>
        <dbReference type="EMBL" id="CUO21060.1"/>
    </source>
</evidence>
<dbReference type="Gene3D" id="3.40.50.720">
    <property type="entry name" value="NAD(P)-binding Rossmann-like Domain"/>
    <property type="match status" value="1"/>
</dbReference>
<sequence>MRDKICIACGKALPKRPLIVLDDMPASAQNIPDAEGRNEDKGISLHLHQCDFCGLVQFDCEPVGYYKDVIRSGGFSTTMVNLRRRQYGALIETYHLEGKKFIEAGCGQGEFLSVLTEFPVEAYGIEHKADLVELAKSRGLKVWRQFTEDENTVLENTEDGCHGPYDVFLSFNFLEHQAHPVRMLKCLYNNLTEGGLGLLTVPSLEYILKYDGYYELIRDHLAYYTFDTLRFVLAEAGFEVLEEEMVNRDTLSVVVRKRPVAEGVETDGRTTGKTGDADHVGEDSEICGISSAIAGFVESRQELNLEVDRILNQFDETGRTLAIWGASHQGFTLAATTGLKDRAKYMIDSAPFKQGRFAPASHIPIVAPDHFEKEPVDGILIVAPGYTEEIAGIIRERFGSNVEIMTLRSRHIEKKL</sequence>
<dbReference type="GO" id="GO:0032259">
    <property type="term" value="P:methylation"/>
    <property type="evidence" value="ECO:0007669"/>
    <property type="project" value="UniProtKB-KW"/>
</dbReference>
<dbReference type="GO" id="GO:0008168">
    <property type="term" value="F:methyltransferase activity"/>
    <property type="evidence" value="ECO:0007669"/>
    <property type="project" value="UniProtKB-KW"/>
</dbReference>
<dbReference type="PANTHER" id="PTHR43861">
    <property type="entry name" value="TRANS-ACONITATE 2-METHYLTRANSFERASE-RELATED"/>
    <property type="match status" value="1"/>
</dbReference>
<name>A0A174DAH4_9FIRM</name>
<dbReference type="Gene3D" id="3.40.50.150">
    <property type="entry name" value="Vaccinia Virus protein VP39"/>
    <property type="match status" value="1"/>
</dbReference>
<proteinExistence type="predicted"/>
<reference evidence="2 3" key="1">
    <citation type="submission" date="2015-09" db="EMBL/GenBank/DDBJ databases">
        <authorList>
            <consortium name="Pathogen Informatics"/>
        </authorList>
    </citation>
    <scope>NUCLEOTIDE SEQUENCE [LARGE SCALE GENOMIC DNA]</scope>
    <source>
        <strain evidence="2 3">2789STDY5608850</strain>
    </source>
</reference>
<protein>
    <submittedName>
        <fullName evidence="2">C-methyltransferase</fullName>
    </submittedName>
</protein>
<dbReference type="PANTHER" id="PTHR43861:SF6">
    <property type="entry name" value="METHYLTRANSFERASE TYPE 11"/>
    <property type="match status" value="1"/>
</dbReference>
<evidence type="ECO:0000259" key="1">
    <source>
        <dbReference type="Pfam" id="PF08484"/>
    </source>
</evidence>
<dbReference type="Pfam" id="PF08484">
    <property type="entry name" value="Methyltransf_14"/>
    <property type="match status" value="1"/>
</dbReference>
<dbReference type="InterPro" id="IPR029063">
    <property type="entry name" value="SAM-dependent_MTases_sf"/>
</dbReference>
<evidence type="ECO:0000313" key="3">
    <source>
        <dbReference type="Proteomes" id="UP000095651"/>
    </source>
</evidence>
<dbReference type="EMBL" id="CYZE01000004">
    <property type="protein sequence ID" value="CUO21060.1"/>
    <property type="molecule type" value="Genomic_DNA"/>
</dbReference>
<organism evidence="2 3">
    <name type="scientific">Hungatella hathewayi</name>
    <dbReference type="NCBI Taxonomy" id="154046"/>
    <lineage>
        <taxon>Bacteria</taxon>
        <taxon>Bacillati</taxon>
        <taxon>Bacillota</taxon>
        <taxon>Clostridia</taxon>
        <taxon>Lachnospirales</taxon>
        <taxon>Lachnospiraceae</taxon>
        <taxon>Hungatella</taxon>
    </lineage>
</organism>
<keyword evidence="2" id="KW-0808">Transferase</keyword>
<dbReference type="SUPFAM" id="SSF53335">
    <property type="entry name" value="S-adenosyl-L-methionine-dependent methyltransferases"/>
    <property type="match status" value="1"/>
</dbReference>
<feature type="domain" description="C-methyltransferase" evidence="1">
    <location>
        <begin position="294"/>
        <end position="392"/>
    </location>
</feature>
<dbReference type="CDD" id="cd02440">
    <property type="entry name" value="AdoMet_MTases"/>
    <property type="match status" value="1"/>
</dbReference>
<gene>
    <name evidence="2" type="ORF">ERS852407_02167</name>
</gene>
<dbReference type="RefSeq" id="WP_055654900.1">
    <property type="nucleotide sequence ID" value="NZ_CABIXC010000004.1"/>
</dbReference>
<dbReference type="InterPro" id="IPR013691">
    <property type="entry name" value="MeTrfase_14"/>
</dbReference>